<name>A0A3M9NNR8_9BACT</name>
<feature type="transmembrane region" description="Helical" evidence="6">
    <location>
        <begin position="173"/>
        <end position="192"/>
    </location>
</feature>
<feature type="transmembrane region" description="Helical" evidence="6">
    <location>
        <begin position="353"/>
        <end position="374"/>
    </location>
</feature>
<keyword evidence="2 6" id="KW-1003">Cell membrane</keyword>
<dbReference type="NCBIfam" id="TIGR00773">
    <property type="entry name" value="NhaA"/>
    <property type="match status" value="1"/>
</dbReference>
<dbReference type="GO" id="GO:0005886">
    <property type="term" value="C:plasma membrane"/>
    <property type="evidence" value="ECO:0007669"/>
    <property type="project" value="UniProtKB-SubCell"/>
</dbReference>
<keyword evidence="3 6" id="KW-0812">Transmembrane</keyword>
<dbReference type="InterPro" id="IPR023171">
    <property type="entry name" value="Na/H_antiporter_dom_sf"/>
</dbReference>
<reference evidence="7 8" key="1">
    <citation type="submission" date="2018-11" db="EMBL/GenBank/DDBJ databases">
        <title>Draft genome sequence of Ferruginibacter sp. BO-59.</title>
        <authorList>
            <person name="Im W.T."/>
        </authorList>
    </citation>
    <scope>NUCLEOTIDE SEQUENCE [LARGE SCALE GENOMIC DNA]</scope>
    <source>
        <strain evidence="7 8">BO-59</strain>
    </source>
</reference>
<feature type="transmembrane region" description="Helical" evidence="6">
    <location>
        <begin position="55"/>
        <end position="72"/>
    </location>
</feature>
<comment type="subcellular location">
    <subcellularLocation>
        <location evidence="1">Cell inner membrane</location>
        <topology evidence="1">Multi-pass membrane protein</topology>
    </subcellularLocation>
    <subcellularLocation>
        <location evidence="6">Cell membrane</location>
        <topology evidence="6">Multi-pass membrane protein</topology>
    </subcellularLocation>
</comment>
<comment type="similarity">
    <text evidence="6">Belongs to the NhaA Na(+)/H(+) (TC 2.A.33) antiporter family.</text>
</comment>
<organism evidence="7 8">
    <name type="scientific">Hanamia caeni</name>
    <dbReference type="NCBI Taxonomy" id="2294116"/>
    <lineage>
        <taxon>Bacteria</taxon>
        <taxon>Pseudomonadati</taxon>
        <taxon>Bacteroidota</taxon>
        <taxon>Chitinophagia</taxon>
        <taxon>Chitinophagales</taxon>
        <taxon>Chitinophagaceae</taxon>
        <taxon>Hanamia</taxon>
    </lineage>
</organism>
<feature type="transmembrane region" description="Helical" evidence="6">
    <location>
        <begin position="246"/>
        <end position="268"/>
    </location>
</feature>
<proteinExistence type="inferred from homology"/>
<dbReference type="InterPro" id="IPR004670">
    <property type="entry name" value="NhaA"/>
</dbReference>
<dbReference type="Gene3D" id="1.20.1530.10">
    <property type="entry name" value="Na+/H+ antiporter like domain"/>
    <property type="match status" value="1"/>
</dbReference>
<evidence type="ECO:0000256" key="2">
    <source>
        <dbReference type="ARBA" id="ARBA00022475"/>
    </source>
</evidence>
<feature type="transmembrane region" description="Helical" evidence="6">
    <location>
        <begin position="16"/>
        <end position="35"/>
    </location>
</feature>
<feature type="transmembrane region" description="Helical" evidence="6">
    <location>
        <begin position="120"/>
        <end position="137"/>
    </location>
</feature>
<comment type="caution">
    <text evidence="7">The sequence shown here is derived from an EMBL/GenBank/DDBJ whole genome shotgun (WGS) entry which is preliminary data.</text>
</comment>
<keyword evidence="6" id="KW-0050">Antiport</keyword>
<dbReference type="EMBL" id="RJJR01000002">
    <property type="protein sequence ID" value="RNI39145.1"/>
    <property type="molecule type" value="Genomic_DNA"/>
</dbReference>
<evidence type="ECO:0000256" key="3">
    <source>
        <dbReference type="ARBA" id="ARBA00022692"/>
    </source>
</evidence>
<gene>
    <name evidence="6 7" type="primary">nhaA</name>
    <name evidence="7" type="ORF">EFY79_05760</name>
</gene>
<keyword evidence="4 6" id="KW-1133">Transmembrane helix</keyword>
<keyword evidence="6" id="KW-0915">Sodium</keyword>
<feature type="transmembrane region" description="Helical" evidence="6">
    <location>
        <begin position="146"/>
        <end position="167"/>
    </location>
</feature>
<dbReference type="Proteomes" id="UP000267223">
    <property type="component" value="Unassembled WGS sequence"/>
</dbReference>
<evidence type="ECO:0000256" key="4">
    <source>
        <dbReference type="ARBA" id="ARBA00022989"/>
    </source>
</evidence>
<evidence type="ECO:0000256" key="5">
    <source>
        <dbReference type="ARBA" id="ARBA00023136"/>
    </source>
</evidence>
<comment type="catalytic activity">
    <reaction evidence="6">
        <text>Na(+)(in) + 2 H(+)(out) = Na(+)(out) + 2 H(+)(in)</text>
        <dbReference type="Rhea" id="RHEA:29251"/>
        <dbReference type="ChEBI" id="CHEBI:15378"/>
        <dbReference type="ChEBI" id="CHEBI:29101"/>
    </reaction>
</comment>
<comment type="function">
    <text evidence="6">Na(+)/H(+) antiporter that extrudes sodium in exchange for external protons.</text>
</comment>
<feature type="transmembrane region" description="Helical" evidence="6">
    <location>
        <begin position="84"/>
        <end position="108"/>
    </location>
</feature>
<dbReference type="PANTHER" id="PTHR30341">
    <property type="entry name" value="SODIUM ION/PROTON ANTIPORTER NHAA-RELATED"/>
    <property type="match status" value="1"/>
</dbReference>
<dbReference type="GO" id="GO:0006885">
    <property type="term" value="P:regulation of pH"/>
    <property type="evidence" value="ECO:0007669"/>
    <property type="project" value="UniProtKB-UniRule"/>
</dbReference>
<dbReference type="PANTHER" id="PTHR30341:SF0">
    <property type="entry name" value="NA(+)_H(+) ANTIPORTER NHAA"/>
    <property type="match status" value="1"/>
</dbReference>
<protein>
    <recommendedName>
        <fullName evidence="6">Na(+)/H(+) antiporter NhaA</fullName>
    </recommendedName>
    <alternativeName>
        <fullName evidence="6">Sodium/proton antiporter NhaA</fullName>
    </alternativeName>
</protein>
<dbReference type="GO" id="GO:0015385">
    <property type="term" value="F:sodium:proton antiporter activity"/>
    <property type="evidence" value="ECO:0007669"/>
    <property type="project" value="UniProtKB-UniRule"/>
</dbReference>
<keyword evidence="6" id="KW-0739">Sodium transport</keyword>
<keyword evidence="8" id="KW-1185">Reference proteome</keyword>
<dbReference type="Pfam" id="PF06965">
    <property type="entry name" value="Na_H_antiport_1"/>
    <property type="match status" value="1"/>
</dbReference>
<feature type="transmembrane region" description="Helical" evidence="6">
    <location>
        <begin position="320"/>
        <end position="341"/>
    </location>
</feature>
<evidence type="ECO:0000256" key="1">
    <source>
        <dbReference type="ARBA" id="ARBA00004429"/>
    </source>
</evidence>
<dbReference type="HAMAP" id="MF_01844">
    <property type="entry name" value="NhaA"/>
    <property type="match status" value="1"/>
</dbReference>
<keyword evidence="6" id="KW-0813">Transport</keyword>
<feature type="transmembrane region" description="Helical" evidence="6">
    <location>
        <begin position="280"/>
        <end position="308"/>
    </location>
</feature>
<keyword evidence="6" id="KW-0406">Ion transport</keyword>
<dbReference type="OrthoDB" id="9808135at2"/>
<feature type="transmembrane region" description="Helical" evidence="6">
    <location>
        <begin position="197"/>
        <end position="212"/>
    </location>
</feature>
<accession>A0A3M9NNR8</accession>
<evidence type="ECO:0000313" key="8">
    <source>
        <dbReference type="Proteomes" id="UP000267223"/>
    </source>
</evidence>
<dbReference type="AlphaFoldDB" id="A0A3M9NNR8"/>
<sequence>MKLTKLFNDFFESEKGGVLLIACTIISLLLANSSISGSYLNFWHFHFAGLSTENWINEGLMAIFFFLIGLELKREILVGELANVKSAMLPVFAAIGGMIIPAGIYTIFNYGTITQSGAGIPMATDIAFAIGILSLLGNRIPASIKILLTAIAVIDDLGAIIVIAVFYTTSLSFINLLIVLATFAILLLLSYFKIRQLIFYIIGGIVMWYFMLHSGVHSTLAGILLAITIPFGKGEKTSLSYKLQDWLHKPVALIILPLFALANTAIVFEKGWDTGLADPGSLGIFAGLIAGKPLGVFLFSFLAVSTGVCALPPGLKWKHVLGIGFLAGIGFTMSIFITLLAYEDAMLITESKISILLASVVSGLLGYSWLKYVLKKRKPLLVKNTLI</sequence>
<evidence type="ECO:0000313" key="7">
    <source>
        <dbReference type="EMBL" id="RNI39145.1"/>
    </source>
</evidence>
<keyword evidence="5 6" id="KW-0472">Membrane</keyword>
<dbReference type="RefSeq" id="WP_123119710.1">
    <property type="nucleotide sequence ID" value="NZ_RJJR01000002.1"/>
</dbReference>
<evidence type="ECO:0000256" key="6">
    <source>
        <dbReference type="HAMAP-Rule" id="MF_01844"/>
    </source>
</evidence>